<evidence type="ECO:0000313" key="2">
    <source>
        <dbReference type="Proteomes" id="UP000805193"/>
    </source>
</evidence>
<protein>
    <submittedName>
        <fullName evidence="1">Uncharacterized protein</fullName>
    </submittedName>
</protein>
<evidence type="ECO:0000313" key="1">
    <source>
        <dbReference type="EMBL" id="KAG0425078.1"/>
    </source>
</evidence>
<accession>A0AC60PWF4</accession>
<organism evidence="1 2">
    <name type="scientific">Ixodes persulcatus</name>
    <name type="common">Taiga tick</name>
    <dbReference type="NCBI Taxonomy" id="34615"/>
    <lineage>
        <taxon>Eukaryota</taxon>
        <taxon>Metazoa</taxon>
        <taxon>Ecdysozoa</taxon>
        <taxon>Arthropoda</taxon>
        <taxon>Chelicerata</taxon>
        <taxon>Arachnida</taxon>
        <taxon>Acari</taxon>
        <taxon>Parasitiformes</taxon>
        <taxon>Ixodida</taxon>
        <taxon>Ixodoidea</taxon>
        <taxon>Ixodidae</taxon>
        <taxon>Ixodinae</taxon>
        <taxon>Ixodes</taxon>
    </lineage>
</organism>
<proteinExistence type="predicted"/>
<comment type="caution">
    <text evidence="1">The sequence shown here is derived from an EMBL/GenBank/DDBJ whole genome shotgun (WGS) entry which is preliminary data.</text>
</comment>
<keyword evidence="2" id="KW-1185">Reference proteome</keyword>
<dbReference type="EMBL" id="JABSTQ010009893">
    <property type="protein sequence ID" value="KAG0425078.1"/>
    <property type="molecule type" value="Genomic_DNA"/>
</dbReference>
<reference evidence="1 2" key="1">
    <citation type="journal article" date="2020" name="Cell">
        <title>Large-Scale Comparative Analyses of Tick Genomes Elucidate Their Genetic Diversity and Vector Capacities.</title>
        <authorList>
            <consortium name="Tick Genome and Microbiome Consortium (TIGMIC)"/>
            <person name="Jia N."/>
            <person name="Wang J."/>
            <person name="Shi W."/>
            <person name="Du L."/>
            <person name="Sun Y."/>
            <person name="Zhan W."/>
            <person name="Jiang J.F."/>
            <person name="Wang Q."/>
            <person name="Zhang B."/>
            <person name="Ji P."/>
            <person name="Bell-Sakyi L."/>
            <person name="Cui X.M."/>
            <person name="Yuan T.T."/>
            <person name="Jiang B.G."/>
            <person name="Yang W.F."/>
            <person name="Lam T.T."/>
            <person name="Chang Q.C."/>
            <person name="Ding S.J."/>
            <person name="Wang X.J."/>
            <person name="Zhu J.G."/>
            <person name="Ruan X.D."/>
            <person name="Zhao L."/>
            <person name="Wei J.T."/>
            <person name="Ye R.Z."/>
            <person name="Que T.C."/>
            <person name="Du C.H."/>
            <person name="Zhou Y.H."/>
            <person name="Cheng J.X."/>
            <person name="Dai P.F."/>
            <person name="Guo W.B."/>
            <person name="Han X.H."/>
            <person name="Huang E.J."/>
            <person name="Li L.F."/>
            <person name="Wei W."/>
            <person name="Gao Y.C."/>
            <person name="Liu J.Z."/>
            <person name="Shao H.Z."/>
            <person name="Wang X."/>
            <person name="Wang C.C."/>
            <person name="Yang T.C."/>
            <person name="Huo Q.B."/>
            <person name="Li W."/>
            <person name="Chen H.Y."/>
            <person name="Chen S.E."/>
            <person name="Zhou L.G."/>
            <person name="Ni X.B."/>
            <person name="Tian J.H."/>
            <person name="Sheng Y."/>
            <person name="Liu T."/>
            <person name="Pan Y.S."/>
            <person name="Xia L.Y."/>
            <person name="Li J."/>
            <person name="Zhao F."/>
            <person name="Cao W.C."/>
        </authorList>
    </citation>
    <scope>NUCLEOTIDE SEQUENCE [LARGE SCALE GENOMIC DNA]</scope>
    <source>
        <strain evidence="1">Iper-2018</strain>
    </source>
</reference>
<dbReference type="Proteomes" id="UP000805193">
    <property type="component" value="Unassembled WGS sequence"/>
</dbReference>
<name>A0AC60PWF4_IXOPE</name>
<gene>
    <name evidence="1" type="ORF">HPB47_027738</name>
</gene>
<sequence length="118" mass="12393">MLVCTLLAASAALLVSLLVFLAVVCGVIAATALFVIFIIAPLILGSSAIALLAVFALLMMFFDISALPFMNSADTEGQVDVKMMENADIDPVVKAEKGVKCQCICVQELIGLDDLKAD</sequence>